<keyword evidence="1" id="KW-0472">Membrane</keyword>
<reference evidence="2 3" key="1">
    <citation type="submission" date="2016-04" db="EMBL/GenBank/DDBJ databases">
        <authorList>
            <person name="Chen L."/>
            <person name="Zhuang W."/>
            <person name="Wang G."/>
        </authorList>
    </citation>
    <scope>NUCLEOTIDE SEQUENCE [LARGE SCALE GENOMIC DNA]</scope>
    <source>
        <strain evidence="3">GR20</strain>
    </source>
</reference>
<feature type="transmembrane region" description="Helical" evidence="1">
    <location>
        <begin position="84"/>
        <end position="103"/>
    </location>
</feature>
<organism evidence="2 3">
    <name type="scientific">Niastella koreensis</name>
    <dbReference type="NCBI Taxonomy" id="354356"/>
    <lineage>
        <taxon>Bacteria</taxon>
        <taxon>Pseudomonadati</taxon>
        <taxon>Bacteroidota</taxon>
        <taxon>Chitinophagia</taxon>
        <taxon>Chitinophagales</taxon>
        <taxon>Chitinophagaceae</taxon>
        <taxon>Niastella</taxon>
    </lineage>
</organism>
<evidence type="ECO:0000313" key="3">
    <source>
        <dbReference type="Proteomes" id="UP000192277"/>
    </source>
</evidence>
<comment type="caution">
    <text evidence="2">The sequence shown here is derived from an EMBL/GenBank/DDBJ whole genome shotgun (WGS) entry which is preliminary data.</text>
</comment>
<sequence>MFDANRGVEVFGKFARDLFNQPVLNRGGLNGQPYQYDQADQYQQDGPGYFPKLSQGWSVLNVKIIKQFSNWRKINTNELLLSNFSLHLTCLKTLVATISVLYIRKMDGKVGYFVGF</sequence>
<evidence type="ECO:0000313" key="2">
    <source>
        <dbReference type="EMBL" id="OQP49154.1"/>
    </source>
</evidence>
<keyword evidence="1" id="KW-1133">Transmembrane helix</keyword>
<dbReference type="EMBL" id="LWBO01000011">
    <property type="protein sequence ID" value="OQP49154.1"/>
    <property type="molecule type" value="Genomic_DNA"/>
</dbReference>
<dbReference type="Proteomes" id="UP000192277">
    <property type="component" value="Unassembled WGS sequence"/>
</dbReference>
<keyword evidence="1" id="KW-0812">Transmembrane</keyword>
<keyword evidence="3" id="KW-1185">Reference proteome</keyword>
<evidence type="ECO:0000256" key="1">
    <source>
        <dbReference type="SAM" id="Phobius"/>
    </source>
</evidence>
<accession>A0ABX3NXF0</accession>
<protein>
    <submittedName>
        <fullName evidence="2">Uncharacterized protein</fullName>
    </submittedName>
</protein>
<name>A0ABX3NXF0_9BACT</name>
<gene>
    <name evidence="2" type="ORF">A4D02_29605</name>
</gene>
<proteinExistence type="predicted"/>